<proteinExistence type="predicted"/>
<comment type="caution">
    <text evidence="3">The sequence shown here is derived from an EMBL/GenBank/DDBJ whole genome shotgun (WGS) entry which is preliminary data.</text>
</comment>
<name>A0A9W4RXC5_9PEZI</name>
<dbReference type="EMBL" id="CAMGZC010000816">
    <property type="protein sequence ID" value="CAI0650168.1"/>
    <property type="molecule type" value="Genomic_DNA"/>
</dbReference>
<feature type="compositionally biased region" description="Polar residues" evidence="1">
    <location>
        <begin position="233"/>
        <end position="267"/>
    </location>
</feature>
<feature type="region of interest" description="Disordered" evidence="1">
    <location>
        <begin position="122"/>
        <end position="267"/>
    </location>
</feature>
<feature type="compositionally biased region" description="Polar residues" evidence="1">
    <location>
        <begin position="65"/>
        <end position="82"/>
    </location>
</feature>
<feature type="compositionally biased region" description="Low complexity" evidence="1">
    <location>
        <begin position="159"/>
        <end position="170"/>
    </location>
</feature>
<sequence>MRSIALALLLPVALAAPRASPNERGCELTITSIPAITHTFLAPMKTFVVNAAQSDGCQLPPLIPSTVQSSPAGPATTGQPSTKGLPGTCQGAQCQSINSFTDEAVDSVAQTSPCTNCVDYPATQPTDAPGQNALPSPPLTGAGDEGHRQGPTTNPTNIHSGTPSPHSSSGAVQQPKNPGQDGTDGDASVRPTQGLSNGAGPSIGIEKTSQPTSTSGVANALVTKPSVAGSEPGSATSNTTVYHNPVSPSVETSVWSTSATGNLSQPEPTRVQVSSAFASRGIGNLWNVHALLCSVVLILAGTLV</sequence>
<protein>
    <submittedName>
        <fullName evidence="3">Uncharacterized protein</fullName>
    </submittedName>
</protein>
<feature type="region of interest" description="Disordered" evidence="1">
    <location>
        <begin position="64"/>
        <end position="90"/>
    </location>
</feature>
<evidence type="ECO:0000313" key="4">
    <source>
        <dbReference type="Proteomes" id="UP001152533"/>
    </source>
</evidence>
<evidence type="ECO:0000256" key="2">
    <source>
        <dbReference type="SAM" id="SignalP"/>
    </source>
</evidence>
<feature type="signal peptide" evidence="2">
    <location>
        <begin position="1"/>
        <end position="15"/>
    </location>
</feature>
<evidence type="ECO:0000256" key="1">
    <source>
        <dbReference type="SAM" id="MobiDB-lite"/>
    </source>
</evidence>
<keyword evidence="4" id="KW-1185">Reference proteome</keyword>
<dbReference type="Proteomes" id="UP001152533">
    <property type="component" value="Unassembled WGS sequence"/>
</dbReference>
<reference evidence="3" key="1">
    <citation type="submission" date="2022-08" db="EMBL/GenBank/DDBJ databases">
        <authorList>
            <person name="Giroux E."/>
            <person name="Giroux E."/>
        </authorList>
    </citation>
    <scope>NUCLEOTIDE SEQUENCE</scope>
    <source>
        <strain evidence="3">H1091258</strain>
    </source>
</reference>
<feature type="chain" id="PRO_5040739519" evidence="2">
    <location>
        <begin position="16"/>
        <end position="304"/>
    </location>
</feature>
<feature type="compositionally biased region" description="Polar residues" evidence="1">
    <location>
        <begin position="207"/>
        <end position="217"/>
    </location>
</feature>
<keyword evidence="2" id="KW-0732">Signal</keyword>
<gene>
    <name evidence="3" type="ORF">CGXH109_LOCUS93233</name>
</gene>
<dbReference type="AlphaFoldDB" id="A0A9W4RXC5"/>
<organism evidence="3 4">
    <name type="scientific">Colletotrichum noveboracense</name>
    <dbReference type="NCBI Taxonomy" id="2664923"/>
    <lineage>
        <taxon>Eukaryota</taxon>
        <taxon>Fungi</taxon>
        <taxon>Dikarya</taxon>
        <taxon>Ascomycota</taxon>
        <taxon>Pezizomycotina</taxon>
        <taxon>Sordariomycetes</taxon>
        <taxon>Hypocreomycetidae</taxon>
        <taxon>Glomerellales</taxon>
        <taxon>Glomerellaceae</taxon>
        <taxon>Colletotrichum</taxon>
        <taxon>Colletotrichum gloeosporioides species complex</taxon>
    </lineage>
</organism>
<accession>A0A9W4RXC5</accession>
<evidence type="ECO:0000313" key="3">
    <source>
        <dbReference type="EMBL" id="CAI0650168.1"/>
    </source>
</evidence>